<gene>
    <name evidence="11" type="ORF">ODALV1_LOCUS9568</name>
</gene>
<keyword evidence="12" id="KW-1185">Reference proteome</keyword>
<evidence type="ECO:0000256" key="2">
    <source>
        <dbReference type="ARBA" id="ARBA00022516"/>
    </source>
</evidence>
<keyword evidence="8 10" id="KW-0472">Membrane</keyword>
<dbReference type="Proteomes" id="UP001642540">
    <property type="component" value="Unassembled WGS sequence"/>
</dbReference>
<keyword evidence="2" id="KW-0444">Lipid biosynthesis</keyword>
<sequence>MNFQVMPYSEPIFRWYGVMNYGIHAIMYPYFALKVLGVRIRREVSMIITGLQMTQFLVGVGLNVYSVHVISKKAFYFLLQQCFVKLPLDITYVVDMRSLLNRGNNI</sequence>
<evidence type="ECO:0000256" key="8">
    <source>
        <dbReference type="ARBA" id="ARBA00023136"/>
    </source>
</evidence>
<evidence type="ECO:0000256" key="6">
    <source>
        <dbReference type="ARBA" id="ARBA00022989"/>
    </source>
</evidence>
<keyword evidence="5" id="KW-0276">Fatty acid metabolism</keyword>
<keyword evidence="6 10" id="KW-1133">Transmembrane helix</keyword>
<evidence type="ECO:0000313" key="11">
    <source>
        <dbReference type="EMBL" id="CAL8097162.1"/>
    </source>
</evidence>
<feature type="transmembrane region" description="Helical" evidence="10">
    <location>
        <begin position="44"/>
        <end position="68"/>
    </location>
</feature>
<protein>
    <recommendedName>
        <fullName evidence="13">Very-long-chain 3-oxoacyl-CoA synthase</fullName>
    </recommendedName>
</protein>
<keyword evidence="3" id="KW-0808">Transferase</keyword>
<keyword evidence="7" id="KW-0443">Lipid metabolism</keyword>
<evidence type="ECO:0000256" key="7">
    <source>
        <dbReference type="ARBA" id="ARBA00023098"/>
    </source>
</evidence>
<reference evidence="11 12" key="1">
    <citation type="submission" date="2024-08" db="EMBL/GenBank/DDBJ databases">
        <authorList>
            <person name="Cucini C."/>
            <person name="Frati F."/>
        </authorList>
    </citation>
    <scope>NUCLEOTIDE SEQUENCE [LARGE SCALE GENOMIC DNA]</scope>
</reference>
<dbReference type="Pfam" id="PF01151">
    <property type="entry name" value="ELO"/>
    <property type="match status" value="1"/>
</dbReference>
<evidence type="ECO:0008006" key="13">
    <source>
        <dbReference type="Google" id="ProtNLM"/>
    </source>
</evidence>
<dbReference type="InterPro" id="IPR002076">
    <property type="entry name" value="ELO_fam"/>
</dbReference>
<feature type="transmembrane region" description="Helical" evidence="10">
    <location>
        <begin position="12"/>
        <end position="32"/>
    </location>
</feature>
<dbReference type="EMBL" id="CAXLJM020000028">
    <property type="protein sequence ID" value="CAL8097162.1"/>
    <property type="molecule type" value="Genomic_DNA"/>
</dbReference>
<evidence type="ECO:0000256" key="9">
    <source>
        <dbReference type="ARBA" id="ARBA00023160"/>
    </source>
</evidence>
<accession>A0ABP1QBW9</accession>
<evidence type="ECO:0000256" key="5">
    <source>
        <dbReference type="ARBA" id="ARBA00022832"/>
    </source>
</evidence>
<evidence type="ECO:0000256" key="10">
    <source>
        <dbReference type="SAM" id="Phobius"/>
    </source>
</evidence>
<evidence type="ECO:0000256" key="3">
    <source>
        <dbReference type="ARBA" id="ARBA00022679"/>
    </source>
</evidence>
<name>A0ABP1QBW9_9HEXA</name>
<comment type="subcellular location">
    <subcellularLocation>
        <location evidence="1">Membrane</location>
        <topology evidence="1">Multi-pass membrane protein</topology>
    </subcellularLocation>
</comment>
<evidence type="ECO:0000256" key="1">
    <source>
        <dbReference type="ARBA" id="ARBA00004141"/>
    </source>
</evidence>
<keyword evidence="4 10" id="KW-0812">Transmembrane</keyword>
<keyword evidence="9" id="KW-0275">Fatty acid biosynthesis</keyword>
<comment type="caution">
    <text evidence="11">The sequence shown here is derived from an EMBL/GenBank/DDBJ whole genome shotgun (WGS) entry which is preliminary data.</text>
</comment>
<proteinExistence type="predicted"/>
<evidence type="ECO:0000256" key="4">
    <source>
        <dbReference type="ARBA" id="ARBA00022692"/>
    </source>
</evidence>
<organism evidence="11 12">
    <name type="scientific">Orchesella dallaii</name>
    <dbReference type="NCBI Taxonomy" id="48710"/>
    <lineage>
        <taxon>Eukaryota</taxon>
        <taxon>Metazoa</taxon>
        <taxon>Ecdysozoa</taxon>
        <taxon>Arthropoda</taxon>
        <taxon>Hexapoda</taxon>
        <taxon>Collembola</taxon>
        <taxon>Entomobryomorpha</taxon>
        <taxon>Entomobryoidea</taxon>
        <taxon>Orchesellidae</taxon>
        <taxon>Orchesellinae</taxon>
        <taxon>Orchesella</taxon>
    </lineage>
</organism>
<evidence type="ECO:0000313" key="12">
    <source>
        <dbReference type="Proteomes" id="UP001642540"/>
    </source>
</evidence>